<evidence type="ECO:0008006" key="2">
    <source>
        <dbReference type="Google" id="ProtNLM"/>
    </source>
</evidence>
<organism evidence="1">
    <name type="scientific">Aegilops tauschii</name>
    <name type="common">Tausch's goatgrass</name>
    <name type="synonym">Aegilops squarrosa</name>
    <dbReference type="NCBI Taxonomy" id="37682"/>
    <lineage>
        <taxon>Eukaryota</taxon>
        <taxon>Viridiplantae</taxon>
        <taxon>Streptophyta</taxon>
        <taxon>Embryophyta</taxon>
        <taxon>Tracheophyta</taxon>
        <taxon>Spermatophyta</taxon>
        <taxon>Magnoliopsida</taxon>
        <taxon>Liliopsida</taxon>
        <taxon>Poales</taxon>
        <taxon>Poaceae</taxon>
        <taxon>BOP clade</taxon>
        <taxon>Pooideae</taxon>
        <taxon>Triticodae</taxon>
        <taxon>Triticeae</taxon>
        <taxon>Triticinae</taxon>
        <taxon>Aegilops</taxon>
    </lineage>
</organism>
<dbReference type="EnsemblPlants" id="EMT29509">
    <property type="protein sequence ID" value="EMT29509"/>
    <property type="gene ID" value="F775_01618"/>
</dbReference>
<sequence length="132" mass="14891">MSHRMPLPPHHFTIMLPHDQRGLKVGCFGQSSGLLQCAFQDEGGRTITVFSLDSYRPCKWSLKHRLCMRDALGRDDFIRSGDSWPSFCDYRIVALDLEKGVLLLVDDNLMKLLSYNINTGKLSGIKNGSHPV</sequence>
<proteinExistence type="predicted"/>
<name>M8C5F8_AEGTA</name>
<accession>M8C5F8</accession>
<evidence type="ECO:0000313" key="1">
    <source>
        <dbReference type="EnsemblPlants" id="EMT29509"/>
    </source>
</evidence>
<dbReference type="AlphaFoldDB" id="M8C5F8"/>
<reference evidence="1" key="1">
    <citation type="submission" date="2015-06" db="UniProtKB">
        <authorList>
            <consortium name="EnsemblPlants"/>
        </authorList>
    </citation>
    <scope>IDENTIFICATION</scope>
</reference>
<protein>
    <recommendedName>
        <fullName evidence="2">F-box associated domain-containing protein</fullName>
    </recommendedName>
</protein>